<dbReference type="EMBL" id="MCFA01000104">
    <property type="protein sequence ID" value="ORY08064.1"/>
    <property type="molecule type" value="Genomic_DNA"/>
</dbReference>
<dbReference type="Proteomes" id="UP000193144">
    <property type="component" value="Unassembled WGS sequence"/>
</dbReference>
<gene>
    <name evidence="2" type="ORF">BCR34DRAFT_14976</name>
</gene>
<feature type="region of interest" description="Disordered" evidence="1">
    <location>
        <begin position="1"/>
        <end position="71"/>
    </location>
</feature>
<keyword evidence="3" id="KW-1185">Reference proteome</keyword>
<evidence type="ECO:0000256" key="1">
    <source>
        <dbReference type="SAM" id="MobiDB-lite"/>
    </source>
</evidence>
<reference evidence="2 3" key="1">
    <citation type="submission" date="2016-07" db="EMBL/GenBank/DDBJ databases">
        <title>Pervasive Adenine N6-methylation of Active Genes in Fungi.</title>
        <authorList>
            <consortium name="DOE Joint Genome Institute"/>
            <person name="Mondo S.J."/>
            <person name="Dannebaum R.O."/>
            <person name="Kuo R.C."/>
            <person name="Labutti K."/>
            <person name="Haridas S."/>
            <person name="Kuo A."/>
            <person name="Salamov A."/>
            <person name="Ahrendt S.R."/>
            <person name="Lipzen A."/>
            <person name="Sullivan W."/>
            <person name="Andreopoulos W.B."/>
            <person name="Clum A."/>
            <person name="Lindquist E."/>
            <person name="Daum C."/>
            <person name="Ramamoorthy G.K."/>
            <person name="Gryganskyi A."/>
            <person name="Culley D."/>
            <person name="Magnuson J.K."/>
            <person name="James T.Y."/>
            <person name="O'Malley M.A."/>
            <person name="Stajich J.E."/>
            <person name="Spatafora J.W."/>
            <person name="Visel A."/>
            <person name="Grigoriev I.V."/>
        </authorList>
    </citation>
    <scope>NUCLEOTIDE SEQUENCE [LARGE SCALE GENOMIC DNA]</scope>
    <source>
        <strain evidence="2 3">CBS 115471</strain>
    </source>
</reference>
<feature type="compositionally biased region" description="Polar residues" evidence="1">
    <location>
        <begin position="1"/>
        <end position="20"/>
    </location>
</feature>
<evidence type="ECO:0000313" key="3">
    <source>
        <dbReference type="Proteomes" id="UP000193144"/>
    </source>
</evidence>
<organism evidence="2 3">
    <name type="scientific">Clohesyomyces aquaticus</name>
    <dbReference type="NCBI Taxonomy" id="1231657"/>
    <lineage>
        <taxon>Eukaryota</taxon>
        <taxon>Fungi</taxon>
        <taxon>Dikarya</taxon>
        <taxon>Ascomycota</taxon>
        <taxon>Pezizomycotina</taxon>
        <taxon>Dothideomycetes</taxon>
        <taxon>Pleosporomycetidae</taxon>
        <taxon>Pleosporales</taxon>
        <taxon>Lindgomycetaceae</taxon>
        <taxon>Clohesyomyces</taxon>
    </lineage>
</organism>
<protein>
    <submittedName>
        <fullName evidence="2">Uncharacterized protein</fullName>
    </submittedName>
</protein>
<name>A0A1Y1ZD16_9PLEO</name>
<feature type="compositionally biased region" description="Basic and acidic residues" evidence="1">
    <location>
        <begin position="35"/>
        <end position="49"/>
    </location>
</feature>
<dbReference type="AlphaFoldDB" id="A0A1Y1ZD16"/>
<proteinExistence type="predicted"/>
<accession>A0A1Y1ZD16</accession>
<evidence type="ECO:0000313" key="2">
    <source>
        <dbReference type="EMBL" id="ORY08064.1"/>
    </source>
</evidence>
<sequence length="71" mass="7834">MPVSEPVQTQSMGTQSSQATLGFPPTSTPMLAPGDPEHMTPEEIDDFFKRYQVGNSADEDPPEWNPQEGNR</sequence>
<comment type="caution">
    <text evidence="2">The sequence shown here is derived from an EMBL/GenBank/DDBJ whole genome shotgun (WGS) entry which is preliminary data.</text>
</comment>